<dbReference type="KEGG" id="pgr:PGTG_21761"/>
<dbReference type="VEuPathDB" id="FungiDB:PGTG_21761"/>
<protein>
    <submittedName>
        <fullName evidence="2">Uncharacterized protein</fullName>
    </submittedName>
</protein>
<dbReference type="Proteomes" id="UP000008783">
    <property type="component" value="Unassembled WGS sequence"/>
</dbReference>
<sequence length="96" mass="9886">MKSRTSSDNGSNWSRAPCSLPIPLQPAVYNDHHASRTDSFDVTGESALPVSLEPAVAETAVAEPAVAEHAVAEHAVAEHADSDPAVAKVGVGNSDI</sequence>
<organism evidence="2 3">
    <name type="scientific">Puccinia graminis f. sp. tritici (strain CRL 75-36-700-3 / race SCCL)</name>
    <name type="common">Black stem rust fungus</name>
    <dbReference type="NCBI Taxonomy" id="418459"/>
    <lineage>
        <taxon>Eukaryota</taxon>
        <taxon>Fungi</taxon>
        <taxon>Dikarya</taxon>
        <taxon>Basidiomycota</taxon>
        <taxon>Pucciniomycotina</taxon>
        <taxon>Pucciniomycetes</taxon>
        <taxon>Pucciniales</taxon>
        <taxon>Pucciniaceae</taxon>
        <taxon>Puccinia</taxon>
    </lineage>
</organism>
<feature type="region of interest" description="Disordered" evidence="1">
    <location>
        <begin position="77"/>
        <end position="96"/>
    </location>
</feature>
<accession>H6QSE4</accession>
<evidence type="ECO:0000313" key="2">
    <source>
        <dbReference type="EMBL" id="EHS63675.1"/>
    </source>
</evidence>
<gene>
    <name evidence="2" type="ORF">PGTG_21761</name>
</gene>
<reference evidence="3" key="1">
    <citation type="journal article" date="2011" name="Proc. Natl. Acad. Sci. U.S.A.">
        <title>Obligate biotrophy features unraveled by the genomic analysis of rust fungi.</title>
        <authorList>
            <person name="Duplessis S."/>
            <person name="Cuomo C.A."/>
            <person name="Lin Y.-C."/>
            <person name="Aerts A."/>
            <person name="Tisserant E."/>
            <person name="Veneault-Fourrey C."/>
            <person name="Joly D.L."/>
            <person name="Hacquard S."/>
            <person name="Amselem J."/>
            <person name="Cantarel B.L."/>
            <person name="Chiu R."/>
            <person name="Coutinho P.M."/>
            <person name="Feau N."/>
            <person name="Field M."/>
            <person name="Frey P."/>
            <person name="Gelhaye E."/>
            <person name="Goldberg J."/>
            <person name="Grabherr M.G."/>
            <person name="Kodira C.D."/>
            <person name="Kohler A."/>
            <person name="Kuees U."/>
            <person name="Lindquist E.A."/>
            <person name="Lucas S.M."/>
            <person name="Mago R."/>
            <person name="Mauceli E."/>
            <person name="Morin E."/>
            <person name="Murat C."/>
            <person name="Pangilinan J.L."/>
            <person name="Park R."/>
            <person name="Pearson M."/>
            <person name="Quesneville H."/>
            <person name="Rouhier N."/>
            <person name="Sakthikumar S."/>
            <person name="Salamov A.A."/>
            <person name="Schmutz J."/>
            <person name="Selles B."/>
            <person name="Shapiro H."/>
            <person name="Tanguay P."/>
            <person name="Tuskan G.A."/>
            <person name="Henrissat B."/>
            <person name="Van de Peer Y."/>
            <person name="Rouze P."/>
            <person name="Ellis J.G."/>
            <person name="Dodds P.N."/>
            <person name="Schein J.E."/>
            <person name="Zhong S."/>
            <person name="Hamelin R.C."/>
            <person name="Grigoriev I.V."/>
            <person name="Szabo L.J."/>
            <person name="Martin F."/>
        </authorList>
    </citation>
    <scope>NUCLEOTIDE SEQUENCE [LARGE SCALE GENOMIC DNA]</scope>
    <source>
        <strain evidence="3">CRL 75-36-700-3 / race SCCL</strain>
    </source>
</reference>
<dbReference type="GeneID" id="13542737"/>
<feature type="region of interest" description="Disordered" evidence="1">
    <location>
        <begin position="1"/>
        <end position="20"/>
    </location>
</feature>
<dbReference type="EMBL" id="DS178293">
    <property type="protein sequence ID" value="EHS63675.1"/>
    <property type="molecule type" value="Genomic_DNA"/>
</dbReference>
<name>H6QSE4_PUCGT</name>
<feature type="compositionally biased region" description="Polar residues" evidence="1">
    <location>
        <begin position="1"/>
        <end position="14"/>
    </location>
</feature>
<dbReference type="HOGENOM" id="CLU_183934_0_0_1"/>
<evidence type="ECO:0000313" key="3">
    <source>
        <dbReference type="Proteomes" id="UP000008783"/>
    </source>
</evidence>
<keyword evidence="3" id="KW-1185">Reference proteome</keyword>
<dbReference type="InParanoid" id="H6QSE4"/>
<evidence type="ECO:0000256" key="1">
    <source>
        <dbReference type="SAM" id="MobiDB-lite"/>
    </source>
</evidence>
<proteinExistence type="predicted"/>
<dbReference type="RefSeq" id="XP_003889563.1">
    <property type="nucleotide sequence ID" value="XM_003889514.1"/>
</dbReference>
<dbReference type="AlphaFoldDB" id="H6QSE4"/>